<dbReference type="Proteomes" id="UP001140230">
    <property type="component" value="Unassembled WGS sequence"/>
</dbReference>
<evidence type="ECO:0000313" key="2">
    <source>
        <dbReference type="Proteomes" id="UP001140230"/>
    </source>
</evidence>
<dbReference type="RefSeq" id="WP_159087117.1">
    <property type="nucleotide sequence ID" value="NZ_CP168173.1"/>
</dbReference>
<organism evidence="1 2">
    <name type="scientific">Xanthomonas hortorum pv. hederae</name>
    <dbReference type="NCBI Taxonomy" id="453603"/>
    <lineage>
        <taxon>Bacteria</taxon>
        <taxon>Pseudomonadati</taxon>
        <taxon>Pseudomonadota</taxon>
        <taxon>Gammaproteobacteria</taxon>
        <taxon>Lysobacterales</taxon>
        <taxon>Lysobacteraceae</taxon>
        <taxon>Xanthomonas</taxon>
    </lineage>
</organism>
<gene>
    <name evidence="1" type="ORF">NY667_21010</name>
</gene>
<evidence type="ECO:0000313" key="1">
    <source>
        <dbReference type="EMBL" id="MDC8640220.1"/>
    </source>
</evidence>
<dbReference type="EMBL" id="JANWTP010000104">
    <property type="protein sequence ID" value="MDC8640220.1"/>
    <property type="molecule type" value="Genomic_DNA"/>
</dbReference>
<reference evidence="1" key="2">
    <citation type="submission" date="2022-08" db="EMBL/GenBank/DDBJ databases">
        <authorList>
            <person name="Iruegas-Bocardo F."/>
            <person name="Weisberg A.J."/>
            <person name="Riutta E.R."/>
            <person name="Kilday K."/>
            <person name="Bonkowski J.C."/>
            <person name="Creswell T."/>
            <person name="Daughtrey M.L."/>
            <person name="Rane K."/>
            <person name="Grunwald N.J."/>
            <person name="Chang J.H."/>
            <person name="Putnam M.L."/>
        </authorList>
    </citation>
    <scope>NUCLEOTIDE SEQUENCE</scope>
    <source>
        <strain evidence="1">22-338</strain>
    </source>
</reference>
<name>A0A9X4BVA1_9XANT</name>
<dbReference type="AlphaFoldDB" id="A0A9X4BVA1"/>
<reference evidence="1" key="1">
    <citation type="journal article" date="2022" name="Phytopathology">
        <title>Whole genome sequencing-based tracing of a 2022 introduction and outbreak of Xanthomonas hortorum pv. pelargonii.</title>
        <authorList>
            <person name="Iruegas Bocardo F."/>
            <person name="Weisberg A.J."/>
            <person name="Riutta E.R."/>
            <person name="Kilday K.B."/>
            <person name="Bonkowski J.C."/>
            <person name="Creswell T.C."/>
            <person name="Daughtrey M."/>
            <person name="Rane K.K."/>
            <person name="Grunwald N.J."/>
            <person name="Chang J.H."/>
            <person name="Putnam M."/>
        </authorList>
    </citation>
    <scope>NUCLEOTIDE SEQUENCE</scope>
    <source>
        <strain evidence="1">22-338</strain>
    </source>
</reference>
<accession>A0A9X4BVA1</accession>
<comment type="caution">
    <text evidence="1">The sequence shown here is derived from an EMBL/GenBank/DDBJ whole genome shotgun (WGS) entry which is preliminary data.</text>
</comment>
<protein>
    <submittedName>
        <fullName evidence="1">Uncharacterized protein</fullName>
    </submittedName>
</protein>
<sequence>MDSIAAPATLVVEPTLRLAPGSMVERSVRPMACGGRQMLPVAMDNGKKKEIQITAAG</sequence>
<proteinExistence type="predicted"/>